<accession>A0A397Y4D3</accession>
<reference evidence="3 4" key="1">
    <citation type="submission" date="2018-06" db="EMBL/GenBank/DDBJ databases">
        <title>WGS assembly of Brassica rapa FPsc.</title>
        <authorList>
            <person name="Bowman J."/>
            <person name="Kohchi T."/>
            <person name="Yamato K."/>
            <person name="Jenkins J."/>
            <person name="Shu S."/>
            <person name="Ishizaki K."/>
            <person name="Yamaoka S."/>
            <person name="Nishihama R."/>
            <person name="Nakamura Y."/>
            <person name="Berger F."/>
            <person name="Adam C."/>
            <person name="Aki S."/>
            <person name="Althoff F."/>
            <person name="Araki T."/>
            <person name="Arteaga-Vazquez M."/>
            <person name="Balasubrmanian S."/>
            <person name="Bauer D."/>
            <person name="Boehm C."/>
            <person name="Briginshaw L."/>
            <person name="Caballero-Perez J."/>
            <person name="Catarino B."/>
            <person name="Chen F."/>
            <person name="Chiyoda S."/>
            <person name="Chovatia M."/>
            <person name="Davies K."/>
            <person name="Delmans M."/>
            <person name="Demura T."/>
            <person name="Dierschke T."/>
            <person name="Dolan L."/>
            <person name="Dorantes-Acosta A."/>
            <person name="Eklund D."/>
            <person name="Florent S."/>
            <person name="Flores-Sandoval E."/>
            <person name="Fujiyama A."/>
            <person name="Fukuzawa H."/>
            <person name="Galik B."/>
            <person name="Grimanelli D."/>
            <person name="Grimwood J."/>
            <person name="Grossniklaus U."/>
            <person name="Hamada T."/>
            <person name="Haseloff J."/>
            <person name="Hetherington A."/>
            <person name="Higo A."/>
            <person name="Hirakawa Y."/>
            <person name="Hundley H."/>
            <person name="Ikeda Y."/>
            <person name="Inoue K."/>
            <person name="Inoue S."/>
            <person name="Ishida S."/>
            <person name="Jia Q."/>
            <person name="Kakita M."/>
            <person name="Kanazawa T."/>
            <person name="Kawai Y."/>
            <person name="Kawashima T."/>
            <person name="Kennedy M."/>
            <person name="Kinose K."/>
            <person name="Kinoshita T."/>
            <person name="Kohara Y."/>
            <person name="Koide E."/>
            <person name="Komatsu K."/>
            <person name="Kopischke S."/>
            <person name="Kubo M."/>
            <person name="Kyozuka J."/>
            <person name="Lagercrantz U."/>
            <person name="Lin S."/>
            <person name="Lindquist E."/>
            <person name="Lipzen A."/>
            <person name="Lu C."/>
            <person name="Luna E."/>
            <person name="Martienssen R."/>
            <person name="Minamino N."/>
            <person name="Mizutani M."/>
            <person name="Mizutani M."/>
            <person name="Mochizuki N."/>
            <person name="Monte I."/>
            <person name="Mosher R."/>
            <person name="Nagasaki H."/>
            <person name="Nakagami H."/>
            <person name="Naramoto S."/>
            <person name="Nishitani K."/>
            <person name="Ohtani M."/>
            <person name="Okamoto T."/>
            <person name="Okumura M."/>
            <person name="Phillips J."/>
            <person name="Pollak B."/>
            <person name="Reinders A."/>
            <person name="Roevekamp M."/>
            <person name="Sano R."/>
            <person name="Sawa S."/>
            <person name="Schmid M."/>
            <person name="Shirakawa M."/>
            <person name="Solano R."/>
            <person name="Spunde A."/>
            <person name="Suetsugu N."/>
            <person name="Sugano S."/>
            <person name="Sugiyama A."/>
            <person name="Sun R."/>
            <person name="Suzuki Y."/>
            <person name="Takenaka M."/>
            <person name="Takezawa D."/>
            <person name="Tomogane H."/>
            <person name="Tsuzuki M."/>
            <person name="Ueda T."/>
            <person name="Umeda M."/>
            <person name="Ward J."/>
            <person name="Watanabe Y."/>
            <person name="Yazaki K."/>
            <person name="Yokoyama R."/>
            <person name="Yoshitake Y."/>
            <person name="Yotsui I."/>
            <person name="Zachgo S."/>
            <person name="Schmutz J."/>
        </authorList>
    </citation>
    <scope>NUCLEOTIDE SEQUENCE [LARGE SCALE GENOMIC DNA]</scope>
    <source>
        <strain evidence="4">cv. B-3</strain>
    </source>
</reference>
<sequence length="78" mass="8530">MKFSATTMEIALCLLLLISVQTIAEPSTDKTGKIPPPPVPSSPTQNPPPPSPPTNNENTMFMPETISHMRSLRYLPLN</sequence>
<organism evidence="3 4">
    <name type="scientific">Brassica campestris</name>
    <name type="common">Field mustard</name>
    <dbReference type="NCBI Taxonomy" id="3711"/>
    <lineage>
        <taxon>Eukaryota</taxon>
        <taxon>Viridiplantae</taxon>
        <taxon>Streptophyta</taxon>
        <taxon>Embryophyta</taxon>
        <taxon>Tracheophyta</taxon>
        <taxon>Spermatophyta</taxon>
        <taxon>Magnoliopsida</taxon>
        <taxon>eudicotyledons</taxon>
        <taxon>Gunneridae</taxon>
        <taxon>Pentapetalae</taxon>
        <taxon>rosids</taxon>
        <taxon>malvids</taxon>
        <taxon>Brassicales</taxon>
        <taxon>Brassicaceae</taxon>
        <taxon>Brassiceae</taxon>
        <taxon>Brassica</taxon>
    </lineage>
</organism>
<proteinExistence type="predicted"/>
<dbReference type="EMBL" id="CM010636">
    <property type="protein sequence ID" value="RID48479.1"/>
    <property type="molecule type" value="Genomic_DNA"/>
</dbReference>
<dbReference type="AlphaFoldDB" id="A0A397Y4D3"/>
<feature type="compositionally biased region" description="Pro residues" evidence="1">
    <location>
        <begin position="34"/>
        <end position="53"/>
    </location>
</feature>
<keyword evidence="2" id="KW-0732">Signal</keyword>
<gene>
    <name evidence="3" type="ORF">BRARA_I04988</name>
</gene>
<feature type="chain" id="PRO_5017207021" evidence="2">
    <location>
        <begin position="25"/>
        <end position="78"/>
    </location>
</feature>
<evidence type="ECO:0000313" key="4">
    <source>
        <dbReference type="Proteomes" id="UP000264353"/>
    </source>
</evidence>
<evidence type="ECO:0000313" key="3">
    <source>
        <dbReference type="EMBL" id="RID48479.1"/>
    </source>
</evidence>
<evidence type="ECO:0000256" key="2">
    <source>
        <dbReference type="SAM" id="SignalP"/>
    </source>
</evidence>
<dbReference type="Proteomes" id="UP000264353">
    <property type="component" value="Chromosome A9"/>
</dbReference>
<name>A0A397Y4D3_BRACM</name>
<evidence type="ECO:0000256" key="1">
    <source>
        <dbReference type="SAM" id="MobiDB-lite"/>
    </source>
</evidence>
<dbReference type="OrthoDB" id="1109681at2759"/>
<feature type="region of interest" description="Disordered" evidence="1">
    <location>
        <begin position="27"/>
        <end position="60"/>
    </location>
</feature>
<feature type="signal peptide" evidence="2">
    <location>
        <begin position="1"/>
        <end position="24"/>
    </location>
</feature>
<protein>
    <submittedName>
        <fullName evidence="3">Uncharacterized protein</fullName>
    </submittedName>
</protein>